<dbReference type="AlphaFoldDB" id="A0A934TQS1"/>
<dbReference type="PANTHER" id="PTHR35901">
    <property type="entry name" value="RIBONUCLEASE VAPC3"/>
    <property type="match status" value="1"/>
</dbReference>
<comment type="caution">
    <text evidence="3">The sequence shown here is derived from an EMBL/GenBank/DDBJ whole genome shotgun (WGS) entry which is preliminary data.</text>
</comment>
<proteinExistence type="predicted"/>
<evidence type="ECO:0000313" key="3">
    <source>
        <dbReference type="EMBL" id="MBK6005634.1"/>
    </source>
</evidence>
<dbReference type="InterPro" id="IPR044153">
    <property type="entry name" value="PIN_Pae0151-like"/>
</dbReference>
<reference evidence="3" key="1">
    <citation type="journal article" date="2012" name="J. Microbiol. Biotechnol.">
        <title>Ramlibacter ginsenosidimutans sp. nov., with ginsenoside-converting activity.</title>
        <authorList>
            <person name="Wang L."/>
            <person name="An D.S."/>
            <person name="Kim S.G."/>
            <person name="Jin F.X."/>
            <person name="Kim S.C."/>
            <person name="Lee S.T."/>
            <person name="Im W.T."/>
        </authorList>
    </citation>
    <scope>NUCLEOTIDE SEQUENCE</scope>
    <source>
        <strain evidence="3">KACC 17527</strain>
    </source>
</reference>
<dbReference type="RefSeq" id="WP_201167125.1">
    <property type="nucleotide sequence ID" value="NZ_JAEPWM010000002.1"/>
</dbReference>
<protein>
    <submittedName>
        <fullName evidence="3">Type II toxin-antitoxin system VapC family toxin</fullName>
    </submittedName>
</protein>
<dbReference type="InterPro" id="IPR029060">
    <property type="entry name" value="PIN-like_dom_sf"/>
</dbReference>
<sequence length="123" mass="13253">MDCSVLGAALFEEDTRDDAWRILAGKTLHAPLLLDSEMVSVAAKKSRAGLAADVVANVLADYARQEIEFHRPPVEEQYALAMRYGVSPYDAAYLWVAGDLHAPLATFDAKLAKAARAYLAGGS</sequence>
<dbReference type="PANTHER" id="PTHR35901:SF1">
    <property type="entry name" value="EXONUCLEASE VAPC9"/>
    <property type="match status" value="1"/>
</dbReference>
<reference evidence="3" key="2">
    <citation type="submission" date="2021-01" db="EMBL/GenBank/DDBJ databases">
        <authorList>
            <person name="Kang M."/>
        </authorList>
    </citation>
    <scope>NUCLEOTIDE SEQUENCE</scope>
    <source>
        <strain evidence="3">KACC 17527</strain>
    </source>
</reference>
<dbReference type="SUPFAM" id="SSF88723">
    <property type="entry name" value="PIN domain-like"/>
    <property type="match status" value="1"/>
</dbReference>
<dbReference type="Proteomes" id="UP000630528">
    <property type="component" value="Unassembled WGS sequence"/>
</dbReference>
<dbReference type="CDD" id="cd09873">
    <property type="entry name" value="PIN_Pae0151-like"/>
    <property type="match status" value="1"/>
</dbReference>
<gene>
    <name evidence="3" type="ORF">JJB11_05970</name>
</gene>
<dbReference type="EMBL" id="JAEPWM010000002">
    <property type="protein sequence ID" value="MBK6005634.1"/>
    <property type="molecule type" value="Genomic_DNA"/>
</dbReference>
<feature type="domain" description="PIN" evidence="2">
    <location>
        <begin position="2"/>
        <end position="116"/>
    </location>
</feature>
<dbReference type="InterPro" id="IPR002716">
    <property type="entry name" value="PIN_dom"/>
</dbReference>
<dbReference type="Pfam" id="PF01850">
    <property type="entry name" value="PIN"/>
    <property type="match status" value="1"/>
</dbReference>
<keyword evidence="4" id="KW-1185">Reference proteome</keyword>
<dbReference type="Gene3D" id="3.40.50.1010">
    <property type="entry name" value="5'-nuclease"/>
    <property type="match status" value="1"/>
</dbReference>
<evidence type="ECO:0000313" key="4">
    <source>
        <dbReference type="Proteomes" id="UP000630528"/>
    </source>
</evidence>
<accession>A0A934TQS1</accession>
<name>A0A934TQS1_9BURK</name>
<evidence type="ECO:0000256" key="1">
    <source>
        <dbReference type="ARBA" id="ARBA00022842"/>
    </source>
</evidence>
<dbReference type="InterPro" id="IPR051619">
    <property type="entry name" value="TypeII_TA_RNase_PINc/VapC"/>
</dbReference>
<evidence type="ECO:0000259" key="2">
    <source>
        <dbReference type="Pfam" id="PF01850"/>
    </source>
</evidence>
<organism evidence="3 4">
    <name type="scientific">Ramlibacter ginsenosidimutans</name>
    <dbReference type="NCBI Taxonomy" id="502333"/>
    <lineage>
        <taxon>Bacteria</taxon>
        <taxon>Pseudomonadati</taxon>
        <taxon>Pseudomonadota</taxon>
        <taxon>Betaproteobacteria</taxon>
        <taxon>Burkholderiales</taxon>
        <taxon>Comamonadaceae</taxon>
        <taxon>Ramlibacter</taxon>
    </lineage>
</organism>
<keyword evidence="1" id="KW-0460">Magnesium</keyword>